<protein>
    <submittedName>
        <fullName evidence="1">Uncharacterized protein</fullName>
    </submittedName>
</protein>
<reference evidence="1 2" key="2">
    <citation type="submission" date="2008-10" db="EMBL/GenBank/DDBJ databases">
        <authorList>
            <person name="Fulton L."/>
            <person name="Clifton S."/>
            <person name="Fulton B."/>
            <person name="Xu J."/>
            <person name="Minx P."/>
            <person name="Pepin K.H."/>
            <person name="Johnson M."/>
            <person name="Bhonagiri V."/>
            <person name="Nash W.E."/>
            <person name="Mardis E.R."/>
            <person name="Wilson R.K."/>
        </authorList>
    </citation>
    <scope>NUCLEOTIDE SEQUENCE [LARGE SCALE GENOMIC DNA]</scope>
    <source>
        <strain evidence="1 2">DSM 16992</strain>
    </source>
</reference>
<reference evidence="1 2" key="1">
    <citation type="submission" date="2008-10" db="EMBL/GenBank/DDBJ databases">
        <title>Draft genome sequence of Bifidobacterium catenulatum (DSM 16992).</title>
        <authorList>
            <person name="Sudarsanam P."/>
            <person name="Ley R."/>
            <person name="Guruge J."/>
            <person name="Turnbaugh P.J."/>
            <person name="Mahowald M."/>
            <person name="Liep D."/>
            <person name="Gordon J."/>
        </authorList>
    </citation>
    <scope>NUCLEOTIDE SEQUENCE [LARGE SCALE GENOMIC DNA]</scope>
    <source>
        <strain evidence="1 2">DSM 16992</strain>
    </source>
</reference>
<dbReference type="RefSeq" id="WP_003834975.1">
    <property type="nucleotide sequence ID" value="NZ_ABXY01000011.1"/>
</dbReference>
<comment type="caution">
    <text evidence="1">The sequence shown here is derived from an EMBL/GenBank/DDBJ whole genome shotgun (WGS) entry which is preliminary data.</text>
</comment>
<dbReference type="eggNOG" id="ENOG502ZGUG">
    <property type="taxonomic scope" value="Bacteria"/>
</dbReference>
<evidence type="ECO:0000313" key="2">
    <source>
        <dbReference type="Proteomes" id="UP000003882"/>
    </source>
</evidence>
<gene>
    <name evidence="1" type="ORF">BIFCAT_00874</name>
</gene>
<dbReference type="Proteomes" id="UP000003882">
    <property type="component" value="Unassembled WGS sequence"/>
</dbReference>
<accession>B6XUI8</accession>
<dbReference type="GeneID" id="45583636"/>
<sequence>MKAKFDALGVAVRAGVDPANAASLIGLDGVRFTGLQPVSLKNPDDE</sequence>
<dbReference type="EMBL" id="ABXY01000011">
    <property type="protein sequence ID" value="EEB21904.1"/>
    <property type="molecule type" value="Genomic_DNA"/>
</dbReference>
<proteinExistence type="predicted"/>
<dbReference type="AlphaFoldDB" id="B6XUI8"/>
<name>B6XUI8_9BIFI</name>
<organism evidence="1 2">
    <name type="scientific">Bifidobacterium catenulatum DSM 16992 = JCM 1194 = LMG 11043</name>
    <dbReference type="NCBI Taxonomy" id="566552"/>
    <lineage>
        <taxon>Bacteria</taxon>
        <taxon>Bacillati</taxon>
        <taxon>Actinomycetota</taxon>
        <taxon>Actinomycetes</taxon>
        <taxon>Bifidobacteriales</taxon>
        <taxon>Bifidobacteriaceae</taxon>
        <taxon>Bifidobacterium</taxon>
    </lineage>
</organism>
<evidence type="ECO:0000313" key="1">
    <source>
        <dbReference type="EMBL" id="EEB21904.1"/>
    </source>
</evidence>